<feature type="compositionally biased region" description="Basic and acidic residues" evidence="4">
    <location>
        <begin position="504"/>
        <end position="514"/>
    </location>
</feature>
<dbReference type="PRINTS" id="PR00320">
    <property type="entry name" value="GPROTEINBRPT"/>
</dbReference>
<feature type="compositionally biased region" description="Pro residues" evidence="4">
    <location>
        <begin position="517"/>
        <end position="536"/>
    </location>
</feature>
<dbReference type="STRING" id="307507.A0A2V0P5I2"/>
<feature type="compositionally biased region" description="Pro residues" evidence="4">
    <location>
        <begin position="572"/>
        <end position="594"/>
    </location>
</feature>
<dbReference type="PROSITE" id="PS50294">
    <property type="entry name" value="WD_REPEATS_REGION"/>
    <property type="match status" value="4"/>
</dbReference>
<dbReference type="Gene3D" id="2.130.10.10">
    <property type="entry name" value="YVTN repeat-like/Quinoprotein amine dehydrogenase"/>
    <property type="match status" value="3"/>
</dbReference>
<evidence type="ECO:0000256" key="1">
    <source>
        <dbReference type="ARBA" id="ARBA00022574"/>
    </source>
</evidence>
<feature type="repeat" description="WD" evidence="3">
    <location>
        <begin position="167"/>
        <end position="208"/>
    </location>
</feature>
<dbReference type="InterPro" id="IPR001680">
    <property type="entry name" value="WD40_rpt"/>
</dbReference>
<feature type="compositionally biased region" description="Gly residues" evidence="4">
    <location>
        <begin position="702"/>
        <end position="724"/>
    </location>
</feature>
<organism evidence="5 6">
    <name type="scientific">Raphidocelis subcapitata</name>
    <dbReference type="NCBI Taxonomy" id="307507"/>
    <lineage>
        <taxon>Eukaryota</taxon>
        <taxon>Viridiplantae</taxon>
        <taxon>Chlorophyta</taxon>
        <taxon>core chlorophytes</taxon>
        <taxon>Chlorophyceae</taxon>
        <taxon>CS clade</taxon>
        <taxon>Sphaeropleales</taxon>
        <taxon>Selenastraceae</taxon>
        <taxon>Raphidocelis</taxon>
    </lineage>
</organism>
<dbReference type="AlphaFoldDB" id="A0A2V0P5I2"/>
<dbReference type="GO" id="GO:0005847">
    <property type="term" value="C:mRNA cleavage and polyadenylation specificity factor complex"/>
    <property type="evidence" value="ECO:0007669"/>
    <property type="project" value="TreeGrafter"/>
</dbReference>
<feature type="compositionally biased region" description="Pro residues" evidence="4">
    <location>
        <begin position="606"/>
        <end position="619"/>
    </location>
</feature>
<keyword evidence="1 3" id="KW-0853">WD repeat</keyword>
<dbReference type="GO" id="GO:0031124">
    <property type="term" value="P:mRNA 3'-end processing"/>
    <property type="evidence" value="ECO:0007669"/>
    <property type="project" value="InterPro"/>
</dbReference>
<dbReference type="SUPFAM" id="SSF50978">
    <property type="entry name" value="WD40 repeat-like"/>
    <property type="match status" value="1"/>
</dbReference>
<proteinExistence type="predicted"/>
<evidence type="ECO:0000313" key="5">
    <source>
        <dbReference type="EMBL" id="GBF95106.1"/>
    </source>
</evidence>
<feature type="compositionally biased region" description="Low complexity" evidence="4">
    <location>
        <begin position="635"/>
        <end position="646"/>
    </location>
</feature>
<feature type="repeat" description="WD" evidence="3">
    <location>
        <begin position="338"/>
        <end position="369"/>
    </location>
</feature>
<dbReference type="OrthoDB" id="16717at2759"/>
<dbReference type="SMART" id="SM00320">
    <property type="entry name" value="WD40"/>
    <property type="match status" value="7"/>
</dbReference>
<dbReference type="InterPro" id="IPR015943">
    <property type="entry name" value="WD40/YVTN_repeat-like_dom_sf"/>
</dbReference>
<feature type="region of interest" description="Disordered" evidence="4">
    <location>
        <begin position="379"/>
        <end position="408"/>
    </location>
</feature>
<dbReference type="FunCoup" id="A0A2V0P5I2">
    <property type="interactions" value="1427"/>
</dbReference>
<evidence type="ECO:0000256" key="4">
    <source>
        <dbReference type="SAM" id="MobiDB-lite"/>
    </source>
</evidence>
<evidence type="ECO:0000256" key="3">
    <source>
        <dbReference type="PROSITE-ProRule" id="PRU00221"/>
    </source>
</evidence>
<keyword evidence="6" id="KW-1185">Reference proteome</keyword>
<accession>A0A2V0P5I2</accession>
<evidence type="ECO:0000313" key="6">
    <source>
        <dbReference type="Proteomes" id="UP000247498"/>
    </source>
</evidence>
<feature type="repeat" description="WD" evidence="3">
    <location>
        <begin position="209"/>
        <end position="250"/>
    </location>
</feature>
<dbReference type="InterPro" id="IPR045245">
    <property type="entry name" value="Pfs2-like"/>
</dbReference>
<feature type="repeat" description="WD" evidence="3">
    <location>
        <begin position="252"/>
        <end position="293"/>
    </location>
</feature>
<dbReference type="Pfam" id="PF00400">
    <property type="entry name" value="WD40"/>
    <property type="match status" value="6"/>
</dbReference>
<dbReference type="InterPro" id="IPR036322">
    <property type="entry name" value="WD40_repeat_dom_sf"/>
</dbReference>
<dbReference type="PANTHER" id="PTHR22836">
    <property type="entry name" value="WD40 REPEAT PROTEIN"/>
    <property type="match status" value="1"/>
</dbReference>
<reference evidence="5 6" key="1">
    <citation type="journal article" date="2018" name="Sci. Rep.">
        <title>Raphidocelis subcapitata (=Pseudokirchneriella subcapitata) provides an insight into genome evolution and environmental adaptations in the Sphaeropleales.</title>
        <authorList>
            <person name="Suzuki S."/>
            <person name="Yamaguchi H."/>
            <person name="Nakajima N."/>
            <person name="Kawachi M."/>
        </authorList>
    </citation>
    <scope>NUCLEOTIDE SEQUENCE [LARGE SCALE GENOMIC DNA]</scope>
    <source>
        <strain evidence="5 6">NIES-35</strain>
    </source>
</reference>
<feature type="compositionally biased region" description="Pro residues" evidence="4">
    <location>
        <begin position="647"/>
        <end position="700"/>
    </location>
</feature>
<feature type="compositionally biased region" description="Pro residues" evidence="4">
    <location>
        <begin position="456"/>
        <end position="467"/>
    </location>
</feature>
<feature type="compositionally biased region" description="Gly residues" evidence="4">
    <location>
        <begin position="595"/>
        <end position="605"/>
    </location>
</feature>
<dbReference type="PROSITE" id="PS00678">
    <property type="entry name" value="WD_REPEATS_1"/>
    <property type="match status" value="2"/>
</dbReference>
<sequence>MQLIARPAPPDEPEKATQKAIPKRTVDYCGPYVKLLQERLLARTPWEARAMQPTMAAALDLLPPEGYPHAPASSLAVKFVHNSQNRVRCAVNVAAWQPDARRCITGAQTGEISLWRGSDHQFESVLQAHEAPLRCMVYTHNGSYLLSGDDAGTLKIFKRNFQPLRELPAHRESLRAVSVGPTDLKFCTCSDDSTIKVWDMYSCEVESTLTGHGGDVRHCEWHPTSSLLASASKDALVKLWDARTAGEALATLHGHKGAVMQARWNPNGNWLLSVSRDQTLKVWDLRTLRELRTLQGHSRDALCADWHPIHEEVLVSGHFDGTLCHWLAGRSEPQAIVGAAHEGSVWGLAWHPLGHELASVGGDAAVKFWCRARPGDPWEDARLKDQQEGATSYAGAGGDAPGLRSSAMGGGFGGGGGAPAAIPGLSALGDASMPLPAAVTAAGRAPPPGLSGARPLPGPGPRAPPGGPARGGGAAPPPAAAAAAAARAGGPPPGLSGPAPGAAGERRDLKRPRAEGPMPPMGPGRGPPPQRPPGAQGPPYGEQWPPPHGGRGPPQQQQQAPPPRMGAGPPGGFGPPPGYGPPPPGAGQQQPPPRLGGGIGGGGGYGPPPPQQHAPPPRIGAPGGFAPPQGPPGQYPQQYPQQQQQPAYPPAPQHPQPYGAPPGPGFPPGGPPPPHQGWPQPQHPPPFGAPPPFGGPPPPHAGGRGGGGDGGWGGGRDGGGGMGRGRGRRR</sequence>
<dbReference type="CDD" id="cd00200">
    <property type="entry name" value="WD40"/>
    <property type="match status" value="1"/>
</dbReference>
<protein>
    <submittedName>
        <fullName evidence="5">Uncharacterized protein</fullName>
    </submittedName>
</protein>
<dbReference type="PROSITE" id="PS50082">
    <property type="entry name" value="WD_REPEATS_2"/>
    <property type="match status" value="4"/>
</dbReference>
<evidence type="ECO:0000256" key="2">
    <source>
        <dbReference type="ARBA" id="ARBA00022737"/>
    </source>
</evidence>
<dbReference type="InParanoid" id="A0A2V0P5I2"/>
<feature type="compositionally biased region" description="Low complexity" evidence="4">
    <location>
        <begin position="480"/>
        <end position="489"/>
    </location>
</feature>
<feature type="region of interest" description="Disordered" evidence="4">
    <location>
        <begin position="439"/>
        <end position="730"/>
    </location>
</feature>
<gene>
    <name evidence="5" type="ORF">Rsub_07690</name>
</gene>
<keyword evidence="2" id="KW-0677">Repeat</keyword>
<dbReference type="Proteomes" id="UP000247498">
    <property type="component" value="Unassembled WGS sequence"/>
</dbReference>
<comment type="caution">
    <text evidence="5">The sequence shown here is derived from an EMBL/GenBank/DDBJ whole genome shotgun (WGS) entry which is preliminary data.</text>
</comment>
<dbReference type="InterPro" id="IPR020472">
    <property type="entry name" value="WD40_PAC1"/>
</dbReference>
<name>A0A2V0P5I2_9CHLO</name>
<dbReference type="InterPro" id="IPR019775">
    <property type="entry name" value="WD40_repeat_CS"/>
</dbReference>
<dbReference type="PANTHER" id="PTHR22836:SF0">
    <property type="entry name" value="PRE-MRNA 3' END PROCESSING PROTEIN WDR33"/>
    <property type="match status" value="1"/>
</dbReference>
<dbReference type="EMBL" id="BDRX01000060">
    <property type="protein sequence ID" value="GBF95106.1"/>
    <property type="molecule type" value="Genomic_DNA"/>
</dbReference>